<dbReference type="InterPro" id="IPR011658">
    <property type="entry name" value="PA14_dom"/>
</dbReference>
<dbReference type="eggNOG" id="ENOG502QR4D">
    <property type="taxonomic scope" value="Eukaryota"/>
</dbReference>
<evidence type="ECO:0000256" key="8">
    <source>
        <dbReference type="ARBA" id="ARBA00023295"/>
    </source>
</evidence>
<dbReference type="AlphaFoldDB" id="S3CCT0"/>
<evidence type="ECO:0000313" key="11">
    <source>
        <dbReference type="EMBL" id="EPE09806.1"/>
    </source>
</evidence>
<dbReference type="SMART" id="SM00758">
    <property type="entry name" value="PA14"/>
    <property type="match status" value="1"/>
</dbReference>
<feature type="domain" description="PA14" evidence="10">
    <location>
        <begin position="405"/>
        <end position="563"/>
    </location>
</feature>
<dbReference type="OMA" id="NCHYKIS"/>
<dbReference type="InterPro" id="IPR050288">
    <property type="entry name" value="Cellulose_deg_GH3"/>
</dbReference>
<proteinExistence type="inferred from homology"/>
<dbReference type="InterPro" id="IPR002772">
    <property type="entry name" value="Glyco_hydro_3_C"/>
</dbReference>
<dbReference type="EC" id="3.2.1.21" evidence="4"/>
<evidence type="ECO:0000259" key="10">
    <source>
        <dbReference type="PROSITE" id="PS51820"/>
    </source>
</evidence>
<dbReference type="Gene3D" id="2.60.120.260">
    <property type="entry name" value="Galactose-binding domain-like"/>
    <property type="match status" value="1"/>
</dbReference>
<dbReference type="EMBL" id="KE148147">
    <property type="protein sequence ID" value="EPE09806.1"/>
    <property type="molecule type" value="Genomic_DNA"/>
</dbReference>
<evidence type="ECO:0000313" key="12">
    <source>
        <dbReference type="Proteomes" id="UP000016923"/>
    </source>
</evidence>
<dbReference type="PANTHER" id="PTHR42715:SF3">
    <property type="entry name" value="BETA-GLUCOSIDASE B-RELATED"/>
    <property type="match status" value="1"/>
</dbReference>
<dbReference type="Pfam" id="PF01915">
    <property type="entry name" value="Glyco_hydro_3_C"/>
    <property type="match status" value="1"/>
</dbReference>
<comment type="catalytic activity">
    <reaction evidence="1">
        <text>Hydrolysis of terminal, non-reducing beta-D-glucosyl residues with release of beta-D-glucose.</text>
        <dbReference type="EC" id="3.2.1.21"/>
    </reaction>
</comment>
<dbReference type="SMART" id="SM01217">
    <property type="entry name" value="Fn3_like"/>
    <property type="match status" value="1"/>
</dbReference>
<dbReference type="Gene3D" id="3.40.50.1700">
    <property type="entry name" value="Glycoside hydrolase family 3 C-terminal domain"/>
    <property type="match status" value="1"/>
</dbReference>
<keyword evidence="7" id="KW-0119">Carbohydrate metabolism</keyword>
<dbReference type="InterPro" id="IPR036962">
    <property type="entry name" value="Glyco_hydro_3_N_sf"/>
</dbReference>
<sequence length="854" mass="92695">MLSESEIDHVVQQLTLEEKVSMLAGQNSWETRAIDRLSIPALKVTDGPNGARGEHFLDGPTAACFPASVSLASTFDKDLAWKIGQALGDEAQTKGAHVLLGPTVCLHRSPLGGRNFEAFSEDPLLSGAMAAGYVKGMQEGSRVGATVKHYAANEQETRRFDVDETVSQRALREIYLKPFEIVVKDADPWCMMMAYNKVNGKHIDDQPSLLIDVLRDQWGWTGLMMSDWGACSNVGNSIKYGLDLEMPGPPIRRKFGPVKAALDAGECTIENIDSKIKLLLRLLNKTGKFDDRREPVAEHSVRVPAHEQLIRQAGADGMVLLKNDNNTLPLAPKTLKKIALLGPLAKTASAHGGGSASLNCHYKVSAYDAFVERLGSDVEITTAPGAHIFRVYPPMTESIYADAEKTIAGFKGEYFLAREASANLDAVPYHAQIYLRSQLDTLLNETVAEAKSARYTATFVPTKSGKHYWSYSSCGPSTMYIDGQEVANQPQDTLDSMPFVVGAQDELRFQHDMVAGQAYELRVVTERPLGCIGDLPLLADVMGAHIGFVYQDEMERDLLGEAVALATAADFAIVFVGNNTMWETEGLDMETMALPTDGSQDTLVAAVAAVNPKTVVVLTTGTAKDLPWLDSVPALVQTWYAGQEAGNSLLDVLLGDVNPSGKLPFSWPRRIEDMPSYGHFGLDAYDTRKVEYKEGVYVGYRHFDRHATDPTINTPLFPFGYGLSYTDFAVDSASVEGTLSSDLSKKVVVSATVRNTGQAAGAESVQVYVVPPSGGIDRPIKELGGFAKVFLQPGESQTVTITLDRTNAAYWDETTDKWAVAAGDHELLVAHSSAADGGDVKLSLPSENAFFFDA</sequence>
<dbReference type="HOGENOM" id="CLU_004542_4_0_1"/>
<keyword evidence="9" id="KW-0624">Polysaccharide degradation</keyword>
<dbReference type="FunFam" id="2.60.40.10:FF:000495">
    <property type="entry name" value="Periplasmic beta-glucosidase"/>
    <property type="match status" value="1"/>
</dbReference>
<evidence type="ECO:0000256" key="2">
    <source>
        <dbReference type="ARBA" id="ARBA00004987"/>
    </source>
</evidence>
<evidence type="ECO:0000256" key="9">
    <source>
        <dbReference type="ARBA" id="ARBA00023326"/>
    </source>
</evidence>
<reference evidence="11 12" key="1">
    <citation type="journal article" date="2013" name="BMC Genomics">
        <title>The genome and transcriptome of the pine saprophyte Ophiostoma piceae, and a comparison with the bark beetle-associated pine pathogen Grosmannia clavigera.</title>
        <authorList>
            <person name="Haridas S."/>
            <person name="Wang Y."/>
            <person name="Lim L."/>
            <person name="Massoumi Alamouti S."/>
            <person name="Jackman S."/>
            <person name="Docking R."/>
            <person name="Robertson G."/>
            <person name="Birol I."/>
            <person name="Bohlmann J."/>
            <person name="Breuil C."/>
        </authorList>
    </citation>
    <scope>NUCLEOTIDE SEQUENCE [LARGE SCALE GENOMIC DNA]</scope>
    <source>
        <strain evidence="11 12">UAMH 11346</strain>
    </source>
</reference>
<dbReference type="GO" id="GO:0009251">
    <property type="term" value="P:glucan catabolic process"/>
    <property type="evidence" value="ECO:0007669"/>
    <property type="project" value="TreeGrafter"/>
</dbReference>
<evidence type="ECO:0000256" key="4">
    <source>
        <dbReference type="ARBA" id="ARBA00012744"/>
    </source>
</evidence>
<keyword evidence="12" id="KW-1185">Reference proteome</keyword>
<evidence type="ECO:0000256" key="1">
    <source>
        <dbReference type="ARBA" id="ARBA00000448"/>
    </source>
</evidence>
<evidence type="ECO:0000256" key="5">
    <source>
        <dbReference type="ARBA" id="ARBA00022801"/>
    </source>
</evidence>
<dbReference type="VEuPathDB" id="FungiDB:F503_07582"/>
<dbReference type="SUPFAM" id="SSF51445">
    <property type="entry name" value="(Trans)glycosidases"/>
    <property type="match status" value="1"/>
</dbReference>
<name>S3CCT0_OPHP1</name>
<evidence type="ECO:0000256" key="6">
    <source>
        <dbReference type="ARBA" id="ARBA00023180"/>
    </source>
</evidence>
<dbReference type="InterPro" id="IPR026891">
    <property type="entry name" value="Fn3-like"/>
</dbReference>
<dbReference type="Pfam" id="PF14310">
    <property type="entry name" value="Fn3-like"/>
    <property type="match status" value="1"/>
</dbReference>
<accession>S3CCT0</accession>
<comment type="similarity">
    <text evidence="3">Belongs to the glycosyl hydrolase 3 family.</text>
</comment>
<dbReference type="SUPFAM" id="SSF52279">
    <property type="entry name" value="Beta-D-glucan exohydrolase, C-terminal domain"/>
    <property type="match status" value="1"/>
</dbReference>
<dbReference type="InterPro" id="IPR013783">
    <property type="entry name" value="Ig-like_fold"/>
</dbReference>
<dbReference type="InterPro" id="IPR036881">
    <property type="entry name" value="Glyco_hydro_3_C_sf"/>
</dbReference>
<keyword evidence="8" id="KW-0326">Glycosidase</keyword>
<dbReference type="Pfam" id="PF07691">
    <property type="entry name" value="PA14"/>
    <property type="match status" value="1"/>
</dbReference>
<dbReference type="Gene3D" id="3.20.20.300">
    <property type="entry name" value="Glycoside hydrolase, family 3, N-terminal domain"/>
    <property type="match status" value="1"/>
</dbReference>
<dbReference type="PROSITE" id="PS51820">
    <property type="entry name" value="PA14"/>
    <property type="match status" value="1"/>
</dbReference>
<protein>
    <recommendedName>
        <fullName evidence="4">beta-glucosidase</fullName>
        <ecNumber evidence="4">3.2.1.21</ecNumber>
    </recommendedName>
</protein>
<dbReference type="GO" id="GO:0008422">
    <property type="term" value="F:beta-glucosidase activity"/>
    <property type="evidence" value="ECO:0007669"/>
    <property type="project" value="UniProtKB-EC"/>
</dbReference>
<organism evidence="11 12">
    <name type="scientific">Ophiostoma piceae (strain UAMH 11346)</name>
    <name type="common">Sap stain fungus</name>
    <dbReference type="NCBI Taxonomy" id="1262450"/>
    <lineage>
        <taxon>Eukaryota</taxon>
        <taxon>Fungi</taxon>
        <taxon>Dikarya</taxon>
        <taxon>Ascomycota</taxon>
        <taxon>Pezizomycotina</taxon>
        <taxon>Sordariomycetes</taxon>
        <taxon>Sordariomycetidae</taxon>
        <taxon>Ophiostomatales</taxon>
        <taxon>Ophiostomataceae</taxon>
        <taxon>Ophiostoma</taxon>
    </lineage>
</organism>
<evidence type="ECO:0000256" key="7">
    <source>
        <dbReference type="ARBA" id="ARBA00023277"/>
    </source>
</evidence>
<evidence type="ECO:0000256" key="3">
    <source>
        <dbReference type="ARBA" id="ARBA00005336"/>
    </source>
</evidence>
<dbReference type="Pfam" id="PF00933">
    <property type="entry name" value="Glyco_hydro_3"/>
    <property type="match status" value="1"/>
</dbReference>
<dbReference type="SUPFAM" id="SSF56988">
    <property type="entry name" value="Anthrax protective antigen"/>
    <property type="match status" value="1"/>
</dbReference>
<dbReference type="InterPro" id="IPR017853">
    <property type="entry name" value="GH"/>
</dbReference>
<dbReference type="Proteomes" id="UP000016923">
    <property type="component" value="Unassembled WGS sequence"/>
</dbReference>
<gene>
    <name evidence="11" type="ORF">F503_07582</name>
</gene>
<dbReference type="STRING" id="1262450.S3CCT0"/>
<dbReference type="PRINTS" id="PR00133">
    <property type="entry name" value="GLHYDRLASE3"/>
</dbReference>
<dbReference type="OrthoDB" id="47059at2759"/>
<comment type="pathway">
    <text evidence="2">Glycan metabolism; cellulose degradation.</text>
</comment>
<dbReference type="PANTHER" id="PTHR42715">
    <property type="entry name" value="BETA-GLUCOSIDASE"/>
    <property type="match status" value="1"/>
</dbReference>
<dbReference type="Gene3D" id="2.60.40.10">
    <property type="entry name" value="Immunoglobulins"/>
    <property type="match status" value="1"/>
</dbReference>
<dbReference type="InterPro" id="IPR001764">
    <property type="entry name" value="Glyco_hydro_3_N"/>
</dbReference>
<dbReference type="InterPro" id="IPR037524">
    <property type="entry name" value="PA14/GLEYA"/>
</dbReference>
<keyword evidence="5 11" id="KW-0378">Hydrolase</keyword>
<keyword evidence="6" id="KW-0325">Glycoprotein</keyword>